<evidence type="ECO:0000313" key="3">
    <source>
        <dbReference type="Proteomes" id="UP001330812"/>
    </source>
</evidence>
<dbReference type="Pfam" id="PF20060">
    <property type="entry name" value="DUF6459"/>
    <property type="match status" value="1"/>
</dbReference>
<evidence type="ECO:0000256" key="1">
    <source>
        <dbReference type="SAM" id="MobiDB-lite"/>
    </source>
</evidence>
<gene>
    <name evidence="2" type="ORF">VSH64_29300</name>
</gene>
<proteinExistence type="predicted"/>
<keyword evidence="3" id="KW-1185">Reference proteome</keyword>
<evidence type="ECO:0000313" key="2">
    <source>
        <dbReference type="EMBL" id="WSE26961.1"/>
    </source>
</evidence>
<dbReference type="InterPro" id="IPR045596">
    <property type="entry name" value="DUF6459"/>
</dbReference>
<accession>A0ABZ1HZA3</accession>
<feature type="region of interest" description="Disordered" evidence="1">
    <location>
        <begin position="1"/>
        <end position="40"/>
    </location>
</feature>
<dbReference type="Proteomes" id="UP001330812">
    <property type="component" value="Chromosome"/>
</dbReference>
<dbReference type="EMBL" id="CP142149">
    <property type="protein sequence ID" value="WSE26961.1"/>
    <property type="molecule type" value="Genomic_DNA"/>
</dbReference>
<name>A0ABZ1HZA3_9PSEU</name>
<organism evidence="2 3">
    <name type="scientific">Amycolatopsis rhabdoformis</name>
    <dbReference type="NCBI Taxonomy" id="1448059"/>
    <lineage>
        <taxon>Bacteria</taxon>
        <taxon>Bacillati</taxon>
        <taxon>Actinomycetota</taxon>
        <taxon>Actinomycetes</taxon>
        <taxon>Pseudonocardiales</taxon>
        <taxon>Pseudonocardiaceae</taxon>
        <taxon>Amycolatopsis</taxon>
    </lineage>
</organism>
<dbReference type="RefSeq" id="WP_326565956.1">
    <property type="nucleotide sequence ID" value="NZ_CP142149.1"/>
</dbReference>
<protein>
    <submittedName>
        <fullName evidence="2">Rv3235 family protein</fullName>
    </submittedName>
</protein>
<sequence>MTTHRIRGLAGAEPAVCPRPTGRRPQLPPPPPVRDLPPAGHNVVQLLGPPSERQLASRLNAILEVLAGRRAAGQIQNLVDAALFARLLAHGPLPSTRPRVGTLHLCHPTDLTLEAATTIRSGLRVLALAARFERTRTGWVCTRFHLLAPRIGPVQAIPRRQVAV</sequence>
<reference evidence="2 3" key="1">
    <citation type="journal article" date="2015" name="Int. J. Syst. Evol. Microbiol.">
        <title>Amycolatopsis rhabdoformis sp. nov., an actinomycete isolated from a tropical forest soil.</title>
        <authorList>
            <person name="Souza W.R."/>
            <person name="Silva R.E."/>
            <person name="Goodfellow M."/>
            <person name="Busarakam K."/>
            <person name="Figueiro F.S."/>
            <person name="Ferreira D."/>
            <person name="Rodrigues-Filho E."/>
            <person name="Moraes L.A.B."/>
            <person name="Zucchi T.D."/>
        </authorList>
    </citation>
    <scope>NUCLEOTIDE SEQUENCE [LARGE SCALE GENOMIC DNA]</scope>
    <source>
        <strain evidence="2 3">NCIMB 14900</strain>
    </source>
</reference>
<feature type="compositionally biased region" description="Pro residues" evidence="1">
    <location>
        <begin position="26"/>
        <end position="35"/>
    </location>
</feature>